<dbReference type="AlphaFoldDB" id="A0A8J7RLQ2"/>
<evidence type="ECO:0000259" key="1">
    <source>
        <dbReference type="Pfam" id="PF07883"/>
    </source>
</evidence>
<accession>A0A8J7RLQ2</accession>
<organism evidence="2 3">
    <name type="scientific">Tianweitania sediminis</name>
    <dbReference type="NCBI Taxonomy" id="1502156"/>
    <lineage>
        <taxon>Bacteria</taxon>
        <taxon>Pseudomonadati</taxon>
        <taxon>Pseudomonadota</taxon>
        <taxon>Alphaproteobacteria</taxon>
        <taxon>Hyphomicrobiales</taxon>
        <taxon>Phyllobacteriaceae</taxon>
        <taxon>Tianweitania</taxon>
    </lineage>
</organism>
<dbReference type="InterPro" id="IPR011051">
    <property type="entry name" value="RmlC_Cupin_sf"/>
</dbReference>
<sequence>MALKHAKAMEVVDVSPLGDALRGSKTHAIVKTASFEAIRLILPEGAVLPAHKVPGELTLHCLEGRVEIRTEGRSLELAAGCWIFLEGDQVHSVEGLQDSSLLLTIMLTR</sequence>
<reference evidence="2" key="1">
    <citation type="submission" date="2021-03" db="EMBL/GenBank/DDBJ databases">
        <title>Genome sequencing and assembly of Tianweitania sediminis.</title>
        <authorList>
            <person name="Chhetri G."/>
        </authorList>
    </citation>
    <scope>NUCLEOTIDE SEQUENCE</scope>
    <source>
        <strain evidence="2">Z8</strain>
    </source>
</reference>
<dbReference type="Proteomes" id="UP000666240">
    <property type="component" value="Unassembled WGS sequence"/>
</dbReference>
<dbReference type="SUPFAM" id="SSF51182">
    <property type="entry name" value="RmlC-like cupins"/>
    <property type="match status" value="1"/>
</dbReference>
<dbReference type="Pfam" id="PF07883">
    <property type="entry name" value="Cupin_2"/>
    <property type="match status" value="1"/>
</dbReference>
<protein>
    <submittedName>
        <fullName evidence="2">Cupin</fullName>
    </submittedName>
</protein>
<dbReference type="Gene3D" id="2.60.120.10">
    <property type="entry name" value="Jelly Rolls"/>
    <property type="match status" value="1"/>
</dbReference>
<dbReference type="InterPro" id="IPR013096">
    <property type="entry name" value="Cupin_2"/>
</dbReference>
<evidence type="ECO:0000313" key="2">
    <source>
        <dbReference type="EMBL" id="MBP0438039.1"/>
    </source>
</evidence>
<evidence type="ECO:0000313" key="3">
    <source>
        <dbReference type="Proteomes" id="UP000666240"/>
    </source>
</evidence>
<feature type="domain" description="Cupin type-2" evidence="1">
    <location>
        <begin position="41"/>
        <end position="99"/>
    </location>
</feature>
<proteinExistence type="predicted"/>
<comment type="caution">
    <text evidence="2">The sequence shown here is derived from an EMBL/GenBank/DDBJ whole genome shotgun (WGS) entry which is preliminary data.</text>
</comment>
<keyword evidence="3" id="KW-1185">Reference proteome</keyword>
<dbReference type="RefSeq" id="WP_209333979.1">
    <property type="nucleotide sequence ID" value="NZ_JAGIYY010000001.1"/>
</dbReference>
<name>A0A8J7RLQ2_9HYPH</name>
<gene>
    <name evidence="2" type="ORF">J5Y06_05210</name>
</gene>
<dbReference type="EMBL" id="JAGIYY010000001">
    <property type="protein sequence ID" value="MBP0438039.1"/>
    <property type="molecule type" value="Genomic_DNA"/>
</dbReference>
<dbReference type="InterPro" id="IPR014710">
    <property type="entry name" value="RmlC-like_jellyroll"/>
</dbReference>